<evidence type="ECO:0000313" key="12">
    <source>
        <dbReference type="EMBL" id="AOZ72847.1"/>
    </source>
</evidence>
<feature type="binding site" evidence="7">
    <location>
        <begin position="134"/>
        <end position="140"/>
    </location>
    <ligand>
        <name>ATP</name>
        <dbReference type="ChEBI" id="CHEBI:30616"/>
    </ligand>
</feature>
<dbReference type="Pfam" id="PF02875">
    <property type="entry name" value="Mur_ligase_C"/>
    <property type="match status" value="1"/>
</dbReference>
<dbReference type="InterPro" id="IPR005762">
    <property type="entry name" value="MurD"/>
</dbReference>
<feature type="domain" description="Mur ligase central" evidence="11">
    <location>
        <begin position="132"/>
        <end position="261"/>
    </location>
</feature>
<name>A0A1D9MKK9_9ACTO</name>
<dbReference type="GO" id="GO:0008764">
    <property type="term" value="F:UDP-N-acetylmuramoylalanine-D-glutamate ligase activity"/>
    <property type="evidence" value="ECO:0007669"/>
    <property type="project" value="UniProtKB-UniRule"/>
</dbReference>
<dbReference type="Proteomes" id="UP000176288">
    <property type="component" value="Chromosome"/>
</dbReference>
<keyword evidence="7 8" id="KW-0573">Peptidoglycan synthesis</keyword>
<keyword evidence="13" id="KW-1185">Reference proteome</keyword>
<dbReference type="EC" id="6.3.2.9" evidence="7 8"/>
<dbReference type="GO" id="GO:0005524">
    <property type="term" value="F:ATP binding"/>
    <property type="evidence" value="ECO:0007669"/>
    <property type="project" value="UniProtKB-UniRule"/>
</dbReference>
<evidence type="ECO:0000256" key="9">
    <source>
        <dbReference type="SAM" id="MobiDB-lite"/>
    </source>
</evidence>
<dbReference type="Pfam" id="PF21799">
    <property type="entry name" value="MurD-like_N"/>
    <property type="match status" value="1"/>
</dbReference>
<dbReference type="Gene3D" id="3.40.1190.10">
    <property type="entry name" value="Mur-like, catalytic domain"/>
    <property type="match status" value="1"/>
</dbReference>
<dbReference type="GO" id="GO:0008360">
    <property type="term" value="P:regulation of cell shape"/>
    <property type="evidence" value="ECO:0007669"/>
    <property type="project" value="UniProtKB-KW"/>
</dbReference>
<dbReference type="RefSeq" id="WP_071164312.1">
    <property type="nucleotide sequence ID" value="NZ_CP017812.1"/>
</dbReference>
<proteinExistence type="inferred from homology"/>
<evidence type="ECO:0000256" key="1">
    <source>
        <dbReference type="ARBA" id="ARBA00004496"/>
    </source>
</evidence>
<keyword evidence="6 7" id="KW-0067">ATP-binding</keyword>
<dbReference type="KEGG" id="avu:BK816_05675"/>
<dbReference type="PANTHER" id="PTHR43692">
    <property type="entry name" value="UDP-N-ACETYLMURAMOYLALANINE--D-GLUTAMATE LIGASE"/>
    <property type="match status" value="1"/>
</dbReference>
<keyword evidence="4 7" id="KW-0436">Ligase</keyword>
<accession>A0A1D9MKK9</accession>
<dbReference type="EMBL" id="CP017812">
    <property type="protein sequence ID" value="AOZ72847.1"/>
    <property type="molecule type" value="Genomic_DNA"/>
</dbReference>
<dbReference type="OrthoDB" id="9809796at2"/>
<comment type="subcellular location">
    <subcellularLocation>
        <location evidence="1 7 8">Cytoplasm</location>
    </subcellularLocation>
</comment>
<dbReference type="Gene3D" id="3.40.50.720">
    <property type="entry name" value="NAD(P)-binding Rossmann-like Domain"/>
    <property type="match status" value="1"/>
</dbReference>
<comment type="pathway">
    <text evidence="2 7 8">Cell wall biogenesis; peptidoglycan biosynthesis.</text>
</comment>
<evidence type="ECO:0000256" key="7">
    <source>
        <dbReference type="HAMAP-Rule" id="MF_00639"/>
    </source>
</evidence>
<evidence type="ECO:0000259" key="10">
    <source>
        <dbReference type="Pfam" id="PF02875"/>
    </source>
</evidence>
<feature type="region of interest" description="Disordered" evidence="9">
    <location>
        <begin position="491"/>
        <end position="510"/>
    </location>
</feature>
<keyword evidence="5 7" id="KW-0547">Nucleotide-binding</keyword>
<dbReference type="GO" id="GO:0005737">
    <property type="term" value="C:cytoplasm"/>
    <property type="evidence" value="ECO:0007669"/>
    <property type="project" value="UniProtKB-SubCell"/>
</dbReference>
<comment type="similarity">
    <text evidence="7">Belongs to the MurCDEF family.</text>
</comment>
<evidence type="ECO:0000256" key="6">
    <source>
        <dbReference type="ARBA" id="ARBA00022840"/>
    </source>
</evidence>
<evidence type="ECO:0000259" key="11">
    <source>
        <dbReference type="Pfam" id="PF08245"/>
    </source>
</evidence>
<dbReference type="PANTHER" id="PTHR43692:SF1">
    <property type="entry name" value="UDP-N-ACETYLMURAMOYLALANINE--D-GLUTAMATE LIGASE"/>
    <property type="match status" value="1"/>
</dbReference>
<dbReference type="GO" id="GO:0009252">
    <property type="term" value="P:peptidoglycan biosynthetic process"/>
    <property type="evidence" value="ECO:0007669"/>
    <property type="project" value="UniProtKB-UniRule"/>
</dbReference>
<dbReference type="SUPFAM" id="SSF53244">
    <property type="entry name" value="MurD-like peptide ligases, peptide-binding domain"/>
    <property type="match status" value="1"/>
</dbReference>
<reference evidence="12 13" key="1">
    <citation type="submission" date="2016-10" db="EMBL/GenBank/DDBJ databases">
        <title>Actinomyces aegypiusis sp. nov., isolated from the Aegypius monachus in Qinghai Tibet Plateau China.</title>
        <authorList>
            <person name="Wang Y."/>
        </authorList>
    </citation>
    <scope>NUCLEOTIDE SEQUENCE [LARGE SCALE GENOMIC DNA]</scope>
    <source>
        <strain evidence="12 13">VUL4_3</strain>
    </source>
</reference>
<feature type="domain" description="Mur ligase C-terminal" evidence="10">
    <location>
        <begin position="352"/>
        <end position="463"/>
    </location>
</feature>
<dbReference type="UniPathway" id="UPA00219"/>
<keyword evidence="3 7" id="KW-0963">Cytoplasm</keyword>
<evidence type="ECO:0000313" key="13">
    <source>
        <dbReference type="Proteomes" id="UP000176288"/>
    </source>
</evidence>
<dbReference type="InterPro" id="IPR004101">
    <property type="entry name" value="Mur_ligase_C"/>
</dbReference>
<dbReference type="Gene3D" id="3.90.190.20">
    <property type="entry name" value="Mur ligase, C-terminal domain"/>
    <property type="match status" value="1"/>
</dbReference>
<dbReference type="GO" id="GO:0071555">
    <property type="term" value="P:cell wall organization"/>
    <property type="evidence" value="ECO:0007669"/>
    <property type="project" value="UniProtKB-KW"/>
</dbReference>
<organism evidence="12 13">
    <name type="scientific">Boudabousia tangfeifanii</name>
    <dbReference type="NCBI Taxonomy" id="1912795"/>
    <lineage>
        <taxon>Bacteria</taxon>
        <taxon>Bacillati</taxon>
        <taxon>Actinomycetota</taxon>
        <taxon>Actinomycetes</taxon>
        <taxon>Actinomycetales</taxon>
        <taxon>Actinomycetaceae</taxon>
        <taxon>Boudabousia</taxon>
    </lineage>
</organism>
<dbReference type="InterPro" id="IPR036615">
    <property type="entry name" value="Mur_ligase_C_dom_sf"/>
</dbReference>
<gene>
    <name evidence="7" type="primary">murD</name>
    <name evidence="12" type="ORF">BK816_05675</name>
</gene>
<evidence type="ECO:0000256" key="5">
    <source>
        <dbReference type="ARBA" id="ARBA00022741"/>
    </source>
</evidence>
<evidence type="ECO:0000256" key="3">
    <source>
        <dbReference type="ARBA" id="ARBA00022490"/>
    </source>
</evidence>
<dbReference type="InterPro" id="IPR036565">
    <property type="entry name" value="Mur-like_cat_sf"/>
</dbReference>
<keyword evidence="7 8" id="KW-0133">Cell shape</keyword>
<dbReference type="InterPro" id="IPR013221">
    <property type="entry name" value="Mur_ligase_cen"/>
</dbReference>
<keyword evidence="7 8" id="KW-0132">Cell division</keyword>
<dbReference type="Pfam" id="PF08245">
    <property type="entry name" value="Mur_ligase_M"/>
    <property type="match status" value="1"/>
</dbReference>
<keyword evidence="7 8" id="KW-0131">Cell cycle</keyword>
<comment type="function">
    <text evidence="7 8">Cell wall formation. Catalyzes the addition of glutamate to the nucleotide precursor UDP-N-acetylmuramoyl-L-alanine (UMA).</text>
</comment>
<comment type="catalytic activity">
    <reaction evidence="7 8">
        <text>UDP-N-acetyl-alpha-D-muramoyl-L-alanine + D-glutamate + ATP = UDP-N-acetyl-alpha-D-muramoyl-L-alanyl-D-glutamate + ADP + phosphate + H(+)</text>
        <dbReference type="Rhea" id="RHEA:16429"/>
        <dbReference type="ChEBI" id="CHEBI:15378"/>
        <dbReference type="ChEBI" id="CHEBI:29986"/>
        <dbReference type="ChEBI" id="CHEBI:30616"/>
        <dbReference type="ChEBI" id="CHEBI:43474"/>
        <dbReference type="ChEBI" id="CHEBI:83898"/>
        <dbReference type="ChEBI" id="CHEBI:83900"/>
        <dbReference type="ChEBI" id="CHEBI:456216"/>
        <dbReference type="EC" id="6.3.2.9"/>
    </reaction>
</comment>
<dbReference type="HAMAP" id="MF_00639">
    <property type="entry name" value="MurD"/>
    <property type="match status" value="1"/>
</dbReference>
<dbReference type="AlphaFoldDB" id="A0A1D9MKK9"/>
<protein>
    <recommendedName>
        <fullName evidence="7 8">UDP-N-acetylmuramoylalanine--D-glutamate ligase</fullName>
        <ecNumber evidence="7 8">6.3.2.9</ecNumber>
    </recommendedName>
    <alternativeName>
        <fullName evidence="7">D-glutamic acid-adding enzyme</fullName>
    </alternativeName>
    <alternativeName>
        <fullName evidence="7">UDP-N-acetylmuramoyl-L-alanyl-D-glutamate synthetase</fullName>
    </alternativeName>
</protein>
<dbReference type="GO" id="GO:0051301">
    <property type="term" value="P:cell division"/>
    <property type="evidence" value="ECO:0007669"/>
    <property type="project" value="UniProtKB-KW"/>
</dbReference>
<evidence type="ECO:0000256" key="2">
    <source>
        <dbReference type="ARBA" id="ARBA00004752"/>
    </source>
</evidence>
<dbReference type="SUPFAM" id="SSF51984">
    <property type="entry name" value="MurCD N-terminal domain"/>
    <property type="match status" value="1"/>
</dbReference>
<dbReference type="STRING" id="1912795.BK816_05675"/>
<evidence type="ECO:0000256" key="4">
    <source>
        <dbReference type="ARBA" id="ARBA00022598"/>
    </source>
</evidence>
<sequence>MSNSFQNLPTDLPDTNIFAQAKRAAVLGAATTGLAVAEVLTSQGIEVTLYDGSQSAVDKAQAAGFNAIGGEVNELGEQIVAEEYDLVVASPGIPPSSQLLAPALAAGRVWSEVELAWHWQQAQGGKQPWLCVTGTNGKTTTVGMCGAILTAAGYRAPQVGNIGRSILTEVATGEYDALVVELSSFQLFYAQDMAPTASVCLNVAADHLDWHGSTEAYAKAKAKIYENTITACVYPESDAAVIKMVEDADVAEGARAISFTLGSPAPSGIGVIEDNLIDRAYLPQRQTQALFMASFADLAHLGPSALSPALVSDALAAIALTRALDVEPEAVSAGLRSFELAGHRRRDLGVVAEVNWIDDSKATNAHAAAASLAGIAPGRAVWIAGGLAKGQDFHDLVKSVAPRLRSVVVIGEDRSAWLEAFAEHAPQIPLVEVDGHEDFMMSVVHECVAHSLPGDTVVLAPACASWDQFNSYAQRGEAFAQAVARLAEQQAEAQTMPLAPSSEDTNGAGS</sequence>
<evidence type="ECO:0000256" key="8">
    <source>
        <dbReference type="RuleBase" id="RU003664"/>
    </source>
</evidence>
<keyword evidence="7 8" id="KW-0961">Cell wall biogenesis/degradation</keyword>
<dbReference type="NCBIfam" id="TIGR01087">
    <property type="entry name" value="murD"/>
    <property type="match status" value="1"/>
</dbReference>
<dbReference type="SUPFAM" id="SSF53623">
    <property type="entry name" value="MurD-like peptide ligases, catalytic domain"/>
    <property type="match status" value="1"/>
</dbReference>